<evidence type="ECO:0000256" key="2">
    <source>
        <dbReference type="ARBA" id="ARBA00023015"/>
    </source>
</evidence>
<evidence type="ECO:0000259" key="5">
    <source>
        <dbReference type="PROSITE" id="PS50932"/>
    </source>
</evidence>
<dbReference type="InterPro" id="IPR000843">
    <property type="entry name" value="HTH_LacI"/>
</dbReference>
<evidence type="ECO:0000256" key="1">
    <source>
        <dbReference type="ARBA" id="ARBA00022491"/>
    </source>
</evidence>
<dbReference type="Pfam" id="PF13377">
    <property type="entry name" value="Peripla_BP_3"/>
    <property type="match status" value="1"/>
</dbReference>
<dbReference type="SUPFAM" id="SSF47413">
    <property type="entry name" value="lambda repressor-like DNA-binding domains"/>
    <property type="match status" value="1"/>
</dbReference>
<dbReference type="EMBL" id="JAAGOA010000041">
    <property type="protein sequence ID" value="NEE04720.1"/>
    <property type="molecule type" value="Genomic_DNA"/>
</dbReference>
<keyword evidence="4" id="KW-0804">Transcription</keyword>
<dbReference type="AlphaFoldDB" id="A0A6L9SKW5"/>
<evidence type="ECO:0000256" key="3">
    <source>
        <dbReference type="ARBA" id="ARBA00023125"/>
    </source>
</evidence>
<name>A0A6L9SKW5_9ACTN</name>
<evidence type="ECO:0000313" key="7">
    <source>
        <dbReference type="Proteomes" id="UP000475214"/>
    </source>
</evidence>
<evidence type="ECO:0000256" key="4">
    <source>
        <dbReference type="ARBA" id="ARBA00023163"/>
    </source>
</evidence>
<dbReference type="CDD" id="cd06267">
    <property type="entry name" value="PBP1_LacI_sugar_binding-like"/>
    <property type="match status" value="1"/>
</dbReference>
<sequence>MTSRPRQRDIARLAGVSQTTVSLALNGKTAEHGINKETEQKIMAAAQQLGYVPNITARALRGGRNRLIGVHAFEPLFPTSRESYYDEIMVGIEQQAIRSGQDLVLFTSMHQDDGPANIFHEGRNRLRIADGAIILGFDEHDDELARLAAEGFPFVFVGRREKAAALMPYVSADYVRAVSELTRHVHELGHRRVAYLGLDDQAVPRIERRHGFHQTCTELGITVADETLAEPGGLDHGWLERVLHAGATAVLAEGTAHLEEIAALCAERHVAIPDRLSIVGLDSINDSMPVTHQWTHLTVPRLAMGARAVELLLEVLEGQHELTYHEDLACGFEAGATLAQPH</sequence>
<gene>
    <name evidence="6" type="ORF">G1H10_31615</name>
</gene>
<dbReference type="GO" id="GO:0000976">
    <property type="term" value="F:transcription cis-regulatory region binding"/>
    <property type="evidence" value="ECO:0007669"/>
    <property type="project" value="TreeGrafter"/>
</dbReference>
<keyword evidence="3" id="KW-0238">DNA-binding</keyword>
<feature type="domain" description="HTH lacI-type" evidence="5">
    <location>
        <begin position="5"/>
        <end position="62"/>
    </location>
</feature>
<dbReference type="InterPro" id="IPR028082">
    <property type="entry name" value="Peripla_BP_I"/>
</dbReference>
<dbReference type="Pfam" id="PF00356">
    <property type="entry name" value="LacI"/>
    <property type="match status" value="1"/>
</dbReference>
<evidence type="ECO:0000313" key="6">
    <source>
        <dbReference type="EMBL" id="NEE04720.1"/>
    </source>
</evidence>
<protein>
    <submittedName>
        <fullName evidence="6">LacI family transcriptional regulator</fullName>
    </submittedName>
</protein>
<dbReference type="InterPro" id="IPR010982">
    <property type="entry name" value="Lambda_DNA-bd_dom_sf"/>
</dbReference>
<dbReference type="Gene3D" id="3.40.50.2300">
    <property type="match status" value="2"/>
</dbReference>
<dbReference type="PANTHER" id="PTHR30146">
    <property type="entry name" value="LACI-RELATED TRANSCRIPTIONAL REPRESSOR"/>
    <property type="match status" value="1"/>
</dbReference>
<accession>A0A6L9SKW5</accession>
<dbReference type="SUPFAM" id="SSF53822">
    <property type="entry name" value="Periplasmic binding protein-like I"/>
    <property type="match status" value="1"/>
</dbReference>
<proteinExistence type="predicted"/>
<keyword evidence="7" id="KW-1185">Reference proteome</keyword>
<dbReference type="SMART" id="SM00354">
    <property type="entry name" value="HTH_LACI"/>
    <property type="match status" value="1"/>
</dbReference>
<dbReference type="InterPro" id="IPR046335">
    <property type="entry name" value="LacI/GalR-like_sensor"/>
</dbReference>
<dbReference type="Gene3D" id="1.10.260.40">
    <property type="entry name" value="lambda repressor-like DNA-binding domains"/>
    <property type="match status" value="1"/>
</dbReference>
<dbReference type="Proteomes" id="UP000475214">
    <property type="component" value="Unassembled WGS sequence"/>
</dbReference>
<dbReference type="PANTHER" id="PTHR30146:SF148">
    <property type="entry name" value="HTH-TYPE TRANSCRIPTIONAL REPRESSOR PURR-RELATED"/>
    <property type="match status" value="1"/>
</dbReference>
<reference evidence="6 7" key="1">
    <citation type="submission" date="2020-02" db="EMBL/GenBank/DDBJ databases">
        <authorList>
            <person name="Li X.-J."/>
            <person name="Han X.-M."/>
        </authorList>
    </citation>
    <scope>NUCLEOTIDE SEQUENCE [LARGE SCALE GENOMIC DNA]</scope>
    <source>
        <strain evidence="6 7">CCTCC AB 2017055</strain>
    </source>
</reference>
<dbReference type="CDD" id="cd01392">
    <property type="entry name" value="HTH_LacI"/>
    <property type="match status" value="1"/>
</dbReference>
<comment type="caution">
    <text evidence="6">The sequence shown here is derived from an EMBL/GenBank/DDBJ whole genome shotgun (WGS) entry which is preliminary data.</text>
</comment>
<organism evidence="6 7">
    <name type="scientific">Phytoactinopolyspora halotolerans</name>
    <dbReference type="NCBI Taxonomy" id="1981512"/>
    <lineage>
        <taxon>Bacteria</taxon>
        <taxon>Bacillati</taxon>
        <taxon>Actinomycetota</taxon>
        <taxon>Actinomycetes</taxon>
        <taxon>Jiangellales</taxon>
        <taxon>Jiangellaceae</taxon>
        <taxon>Phytoactinopolyspora</taxon>
    </lineage>
</organism>
<dbReference type="PROSITE" id="PS50932">
    <property type="entry name" value="HTH_LACI_2"/>
    <property type="match status" value="1"/>
</dbReference>
<dbReference type="GO" id="GO:0003700">
    <property type="term" value="F:DNA-binding transcription factor activity"/>
    <property type="evidence" value="ECO:0007669"/>
    <property type="project" value="TreeGrafter"/>
</dbReference>
<keyword evidence="1" id="KW-0678">Repressor</keyword>
<dbReference type="RefSeq" id="WP_163745264.1">
    <property type="nucleotide sequence ID" value="NZ_JAAGOA010000041.1"/>
</dbReference>
<keyword evidence="2" id="KW-0805">Transcription regulation</keyword>